<protein>
    <submittedName>
        <fullName evidence="3">Aldo/keto reductase</fullName>
    </submittedName>
</protein>
<organism evidence="3 4">
    <name type="scientific">Thalassobacterium sedimentorum</name>
    <dbReference type="NCBI Taxonomy" id="3041258"/>
    <lineage>
        <taxon>Bacteria</taxon>
        <taxon>Pseudomonadati</taxon>
        <taxon>Verrucomicrobiota</taxon>
        <taxon>Opitutia</taxon>
        <taxon>Puniceicoccales</taxon>
        <taxon>Coraliomargaritaceae</taxon>
        <taxon>Thalassobacterium</taxon>
    </lineage>
</organism>
<evidence type="ECO:0000259" key="2">
    <source>
        <dbReference type="Pfam" id="PF00248"/>
    </source>
</evidence>
<evidence type="ECO:0000313" key="4">
    <source>
        <dbReference type="Proteomes" id="UP001243717"/>
    </source>
</evidence>
<comment type="caution">
    <text evidence="3">The sequence shown here is derived from an EMBL/GenBank/DDBJ whole genome shotgun (WGS) entry which is preliminary data.</text>
</comment>
<dbReference type="EMBL" id="JARXIC010000003">
    <property type="protein sequence ID" value="MDQ8193265.1"/>
    <property type="molecule type" value="Genomic_DNA"/>
</dbReference>
<dbReference type="PANTHER" id="PTHR43364">
    <property type="entry name" value="NADH-SPECIFIC METHYLGLYOXAL REDUCTASE-RELATED"/>
    <property type="match status" value="1"/>
</dbReference>
<gene>
    <name evidence="3" type="ORF">QEH59_02435</name>
</gene>
<dbReference type="InterPro" id="IPR023210">
    <property type="entry name" value="NADP_OxRdtase_dom"/>
</dbReference>
<proteinExistence type="predicted"/>
<reference evidence="3 4" key="1">
    <citation type="submission" date="2023-04" db="EMBL/GenBank/DDBJ databases">
        <title>A novel bacteria isolated from coastal sediment.</title>
        <authorList>
            <person name="Liu X.-J."/>
            <person name="Du Z.-J."/>
        </authorList>
    </citation>
    <scope>NUCLEOTIDE SEQUENCE [LARGE SCALE GENOMIC DNA]</scope>
    <source>
        <strain evidence="3 4">SDUM461004</strain>
    </source>
</reference>
<sequence length="326" mass="35994">MNQRKFGRTGMSVSELCLGALQFGWLNDAASSFNLLDTYRELGGNFIQTSTVASTQNLVTHSEQTLGAWLRQRPSVRQHCVLSTRMVFSGQLQSPGQSLDRLVREQCEASLRRLGVSHLDLLVCEWGDCFLPNKGAVRPIDELLTGLENLTRAGKIRYAGTAGFPAWRFMETLSRADRLRGCRFESLQQKFSLLDQGNFYTDVSALAREYRVGILAESPLAGGFLTGKYGRSKGLHVSARAQKLAERYADARGFSVVAALESVGQELNATPAQVALAWVLRHPNVTSVIIGCNHSGHVHTSVSATQLELSDEHLWRLESALERVSK</sequence>
<dbReference type="InterPro" id="IPR050523">
    <property type="entry name" value="AKR_Detox_Biosynth"/>
</dbReference>
<name>A0ABU1AEQ5_9BACT</name>
<accession>A0ABU1AEQ5</accession>
<dbReference type="Pfam" id="PF00248">
    <property type="entry name" value="Aldo_ket_red"/>
    <property type="match status" value="1"/>
</dbReference>
<feature type="domain" description="NADP-dependent oxidoreductase" evidence="2">
    <location>
        <begin position="15"/>
        <end position="321"/>
    </location>
</feature>
<evidence type="ECO:0000256" key="1">
    <source>
        <dbReference type="ARBA" id="ARBA00023002"/>
    </source>
</evidence>
<dbReference type="PANTHER" id="PTHR43364:SF4">
    <property type="entry name" value="NAD(P)-LINKED OXIDOREDUCTASE SUPERFAMILY PROTEIN"/>
    <property type="match status" value="1"/>
</dbReference>
<dbReference type="Gene3D" id="3.20.20.100">
    <property type="entry name" value="NADP-dependent oxidoreductase domain"/>
    <property type="match status" value="1"/>
</dbReference>
<dbReference type="InterPro" id="IPR036812">
    <property type="entry name" value="NAD(P)_OxRdtase_dom_sf"/>
</dbReference>
<dbReference type="Proteomes" id="UP001243717">
    <property type="component" value="Unassembled WGS sequence"/>
</dbReference>
<evidence type="ECO:0000313" key="3">
    <source>
        <dbReference type="EMBL" id="MDQ8193265.1"/>
    </source>
</evidence>
<keyword evidence="4" id="KW-1185">Reference proteome</keyword>
<dbReference type="RefSeq" id="WP_308983769.1">
    <property type="nucleotide sequence ID" value="NZ_JARXIC010000003.1"/>
</dbReference>
<keyword evidence="1" id="KW-0560">Oxidoreductase</keyword>
<dbReference type="SUPFAM" id="SSF51430">
    <property type="entry name" value="NAD(P)-linked oxidoreductase"/>
    <property type="match status" value="1"/>
</dbReference>